<protein>
    <submittedName>
        <fullName evidence="2">Uncharacterized protein</fullName>
    </submittedName>
</protein>
<evidence type="ECO:0000256" key="1">
    <source>
        <dbReference type="SAM" id="MobiDB-lite"/>
    </source>
</evidence>
<sequence>MLGKHGEDNADGETEPAAYEDERKLCRNISPTALEGAKCNGLGAGPHPQKWRPNNPDLANADRGTSSDHPVPQGKQDLTAIDEIHVIALLIVLFTIGGGAGRRGGVVKGDAGEDVWRERQRCAGMTLARRRGTSTQQRCTCAQAQRRGTRAVARRSHGGEAQAWDGAQCISM</sequence>
<organism evidence="2">
    <name type="scientific">Oryza sativa subsp. japonica</name>
    <name type="common">Rice</name>
    <dbReference type="NCBI Taxonomy" id="39947"/>
    <lineage>
        <taxon>Eukaryota</taxon>
        <taxon>Viridiplantae</taxon>
        <taxon>Streptophyta</taxon>
        <taxon>Embryophyta</taxon>
        <taxon>Tracheophyta</taxon>
        <taxon>Spermatophyta</taxon>
        <taxon>Magnoliopsida</taxon>
        <taxon>Liliopsida</taxon>
        <taxon>Poales</taxon>
        <taxon>Poaceae</taxon>
        <taxon>BOP clade</taxon>
        <taxon>Oryzoideae</taxon>
        <taxon>Oryzeae</taxon>
        <taxon>Oryzinae</taxon>
        <taxon>Oryza</taxon>
        <taxon>Oryza sativa</taxon>
    </lineage>
</organism>
<feature type="region of interest" description="Disordered" evidence="1">
    <location>
        <begin position="36"/>
        <end position="75"/>
    </location>
</feature>
<reference evidence="2" key="1">
    <citation type="journal article" date="2005" name="BMC Biol.">
        <title>The sequence of rice chromosomes 11 and 12, rich in disease resistance genes and recent gene duplications.</title>
        <authorList>
            <consortium name="The rice chromosomes 11 and 12 sequencing consortia"/>
        </authorList>
    </citation>
    <scope>NUCLEOTIDE SEQUENCE [LARGE SCALE GENOMIC DNA]</scope>
</reference>
<dbReference type="AlphaFoldDB" id="Q2QSG1"/>
<evidence type="ECO:0000313" key="2">
    <source>
        <dbReference type="EMBL" id="ABA97659.1"/>
    </source>
</evidence>
<dbReference type="EMBL" id="DP000011">
    <property type="protein sequence ID" value="ABA97659.1"/>
    <property type="molecule type" value="Genomic_DNA"/>
</dbReference>
<proteinExistence type="predicted"/>
<feature type="region of interest" description="Disordered" evidence="1">
    <location>
        <begin position="1"/>
        <end position="24"/>
    </location>
</feature>
<reference evidence="2" key="3">
    <citation type="submission" date="2006-01" db="EMBL/GenBank/DDBJ databases">
        <authorList>
            <person name="Buell R."/>
        </authorList>
    </citation>
    <scope>NUCLEOTIDE SEQUENCE</scope>
</reference>
<gene>
    <name evidence="2" type="ordered locus">LOC_Os12g24230</name>
</gene>
<accession>Q2QSG1</accession>
<name>Q2QSG1_ORYSJ</name>
<reference evidence="2" key="2">
    <citation type="submission" date="2005-04" db="EMBL/GenBank/DDBJ databases">
        <authorList>
            <person name="Buell C.R."/>
            <person name="Wing R.A."/>
            <person name="McCombie W.A."/>
            <person name="Ouyang S."/>
        </authorList>
    </citation>
    <scope>NUCLEOTIDE SEQUENCE</scope>
</reference>